<evidence type="ECO:0000313" key="2">
    <source>
        <dbReference type="EMBL" id="MFA1539907.1"/>
    </source>
</evidence>
<proteinExistence type="predicted"/>
<dbReference type="EMBL" id="JAXCEI010000005">
    <property type="protein sequence ID" value="MFA1539907.1"/>
    <property type="molecule type" value="Genomic_DNA"/>
</dbReference>
<feature type="region of interest" description="Disordered" evidence="1">
    <location>
        <begin position="156"/>
        <end position="177"/>
    </location>
</feature>
<comment type="caution">
    <text evidence="2">The sequence shown here is derived from an EMBL/GenBank/DDBJ whole genome shotgun (WGS) entry which is preliminary data.</text>
</comment>
<evidence type="ECO:0000256" key="1">
    <source>
        <dbReference type="SAM" id="MobiDB-lite"/>
    </source>
</evidence>
<dbReference type="RefSeq" id="WP_371949814.1">
    <property type="nucleotide sequence ID" value="NZ_JAXCEI010000005.1"/>
</dbReference>
<name>A0ABV4QBE2_9ACTN</name>
<accession>A0ABV4QBE2</accession>
<feature type="region of interest" description="Disordered" evidence="1">
    <location>
        <begin position="1"/>
        <end position="23"/>
    </location>
</feature>
<gene>
    <name evidence="2" type="ORF">SM611_13300</name>
</gene>
<reference evidence="2 3" key="1">
    <citation type="submission" date="2023-11" db="EMBL/GenBank/DDBJ databases">
        <title>Actinomadura monticuli sp. nov., isolated from volcanic ash.</title>
        <authorList>
            <person name="Lee S.D."/>
            <person name="Yang H."/>
            <person name="Kim I.S."/>
        </authorList>
    </citation>
    <scope>NUCLEOTIDE SEQUENCE [LARGE SCALE GENOMIC DNA]</scope>
    <source>
        <strain evidence="2 3">DLS-62</strain>
    </source>
</reference>
<dbReference type="Proteomes" id="UP001569963">
    <property type="component" value="Unassembled WGS sequence"/>
</dbReference>
<feature type="compositionally biased region" description="Basic and acidic residues" evidence="1">
    <location>
        <begin position="1"/>
        <end position="11"/>
    </location>
</feature>
<evidence type="ECO:0000313" key="3">
    <source>
        <dbReference type="Proteomes" id="UP001569963"/>
    </source>
</evidence>
<protein>
    <submittedName>
        <fullName evidence="2">Uncharacterized protein</fullName>
    </submittedName>
</protein>
<keyword evidence="3" id="KW-1185">Reference proteome</keyword>
<sequence>MSGDSDVKRENAVNGPVQDGGPAAAGAALQETLVAGSLGALDEQARETLRTLRRCGDRLALAETGLALETLCDALDQCFTAVETLIDRAEEIRHDAVMAERFKGAEVSKGEEEGDALDGLDTAILHLSLGHEGLRVGRHLVGLGRGDLLEVEEAVTGGAGDGGQESAGRDSAGACTR</sequence>
<organism evidence="2 3">
    <name type="scientific">Actinomadura monticuli</name>
    <dbReference type="NCBI Taxonomy" id="3097367"/>
    <lineage>
        <taxon>Bacteria</taxon>
        <taxon>Bacillati</taxon>
        <taxon>Actinomycetota</taxon>
        <taxon>Actinomycetes</taxon>
        <taxon>Streptosporangiales</taxon>
        <taxon>Thermomonosporaceae</taxon>
        <taxon>Actinomadura</taxon>
    </lineage>
</organism>